<dbReference type="InterPro" id="IPR011990">
    <property type="entry name" value="TPR-like_helical_dom_sf"/>
</dbReference>
<dbReference type="Proteomes" id="UP000283329">
    <property type="component" value="Unassembled WGS sequence"/>
</dbReference>
<dbReference type="AlphaFoldDB" id="A0A1Y4PKW3"/>
<protein>
    <submittedName>
        <fullName evidence="1">Tetratricopeptide repeat protein</fullName>
    </submittedName>
</protein>
<dbReference type="Gene3D" id="1.25.40.10">
    <property type="entry name" value="Tetratricopeptide repeat domain"/>
    <property type="match status" value="2"/>
</dbReference>
<accession>A0A1Y4PKW3</accession>
<evidence type="ECO:0000313" key="2">
    <source>
        <dbReference type="Proteomes" id="UP000283329"/>
    </source>
</evidence>
<gene>
    <name evidence="1" type="ORF">DW206_17330</name>
</gene>
<dbReference type="SMART" id="SM00028">
    <property type="entry name" value="TPR"/>
    <property type="match status" value="6"/>
</dbReference>
<sequence>MKKLLLTVALCAATFWVIRAQSQRGTVMIQNSGKKALPQVNIVIEGATPTTSDARGCFEVQLPNHIEGQRLLIQQIAYRDWVVVNQHMVNQWVYAPTKNYRVDMCAKEEYTARVEQFYQIGKTNAKAKYTSAMAQLKQLKEEGKMNSDRYMQRRKEIQAALNTAQEMLDCYVPLLVAINTDYLEPIEKQAQQLVTQGKLDEAIGLYEGLQLEKRLAHDLGLKKQWDEDIESMIPTVERYAQTLVLQGGEESYRKAGDLFKKIADSSPTHMDRNADYANFAYHQRNFTDAETYYKKAIEHSKTPYDLADWYTKLGLIYDDMNRLDESIGYFDKAQQLLEKLPRNILATAELTVNLDINLSTVLFKMVRKGTPETKLKGCRIALNSLKEAVKILLALGPTQAPDYESKLMVCYQNMTTIYGVMGDKKGLEQAQADIAKLNMTDAKADTQVEYWVAKGNNANYKKKYDEMLAAYLKADEIIEKLYRNNPSQYKIERITIYQLLAAAYYELDRYVEAVDADEEGLAIFNTLPDEEQSTQRELYYNLYYNLYQCYYYTQQHNEAYDAIEKIHPFLKTEASEYAINIWFTALNAAYNLGRYEILKYSEEIIETLKACQDNKAVYSQVNACYAFLGALFFNTGHVDTALYFYDLSDKCATQHGHVRMLAYNKLNRLSLNLTGHRAQEVVADAPAIETELKKREGDNDSFAQLKYIQMMAYMMLGQWNEANRISQLMNQMPPQDAAVGRARALLAQAVLCIHTKQEAKPYFDRFMTEAEDARRSSLFMYHELMADYYFVCLYYAMQNKQYKQASEITAKLADVMNNLTEESPIRGVYMQIQFLNKCGDLAYFTHHYQKALDIYESTISLFYEYHANSKVQCYTYMYDWVSTLLLDNDFYKAEQTMRQMGTARQGIIQQAFILALHVLHTDVQAGKELVAHLKTRKLYKSEEFYAPVLLLYSKQMKDRIGQDYQPTLNLLIQLLS</sequence>
<dbReference type="SUPFAM" id="SSF48452">
    <property type="entry name" value="TPR-like"/>
    <property type="match status" value="2"/>
</dbReference>
<organism evidence="1 2">
    <name type="scientific">Bacteroides ovatus</name>
    <dbReference type="NCBI Taxonomy" id="28116"/>
    <lineage>
        <taxon>Bacteria</taxon>
        <taxon>Pseudomonadati</taxon>
        <taxon>Bacteroidota</taxon>
        <taxon>Bacteroidia</taxon>
        <taxon>Bacteroidales</taxon>
        <taxon>Bacteroidaceae</taxon>
        <taxon>Bacteroides</taxon>
    </lineage>
</organism>
<reference evidence="1 2" key="1">
    <citation type="submission" date="2018-08" db="EMBL/GenBank/DDBJ databases">
        <title>A genome reference for cultivated species of the human gut microbiota.</title>
        <authorList>
            <person name="Zou Y."/>
            <person name="Xue W."/>
            <person name="Luo G."/>
        </authorList>
    </citation>
    <scope>NUCLEOTIDE SEQUENCE [LARGE SCALE GENOMIC DNA]</scope>
    <source>
        <strain evidence="1 2">AM17-48</strain>
    </source>
</reference>
<name>A0A1Y4PKW3_BACOV</name>
<dbReference type="EMBL" id="QRJR01000018">
    <property type="protein sequence ID" value="RHH43238.1"/>
    <property type="molecule type" value="Genomic_DNA"/>
</dbReference>
<dbReference type="PROSITE" id="PS50005">
    <property type="entry name" value="TPR"/>
    <property type="match status" value="1"/>
</dbReference>
<proteinExistence type="predicted"/>
<comment type="caution">
    <text evidence="1">The sequence shown here is derived from an EMBL/GenBank/DDBJ whole genome shotgun (WGS) entry which is preliminary data.</text>
</comment>
<evidence type="ECO:0000313" key="1">
    <source>
        <dbReference type="EMBL" id="RHH43238.1"/>
    </source>
</evidence>
<dbReference type="InterPro" id="IPR019734">
    <property type="entry name" value="TPR_rpt"/>
</dbReference>
<dbReference type="RefSeq" id="WP_055167742.1">
    <property type="nucleotide sequence ID" value="NZ_BAABYV010000001.1"/>
</dbReference>